<evidence type="ECO:0000313" key="7">
    <source>
        <dbReference type="EMBL" id="KAL2103023.1"/>
    </source>
</evidence>
<dbReference type="PANTHER" id="PTHR10515:SF0">
    <property type="entry name" value="THYMIDINE PHOSPHORYLASE"/>
    <property type="match status" value="1"/>
</dbReference>
<dbReference type="InterPro" id="IPR036566">
    <property type="entry name" value="PYNP-like_C_sf"/>
</dbReference>
<evidence type="ECO:0000256" key="5">
    <source>
        <dbReference type="PIRNR" id="PIRNR000478"/>
    </source>
</evidence>
<proteinExistence type="inferred from homology"/>
<comment type="subunit">
    <text evidence="2 5">Homodimer.</text>
</comment>
<dbReference type="EC" id="2.4.2.4" evidence="5"/>
<dbReference type="EMBL" id="JBHFQA010000002">
    <property type="protein sequence ID" value="KAL2103023.1"/>
    <property type="molecule type" value="Genomic_DNA"/>
</dbReference>
<dbReference type="InterPro" id="IPR017459">
    <property type="entry name" value="Glycosyl_Trfase_fam3_N_dom"/>
</dbReference>
<keyword evidence="4 5" id="KW-0808">Transferase</keyword>
<keyword evidence="3 5" id="KW-0328">Glycosyltransferase</keyword>
<dbReference type="Gene3D" id="3.90.1170.30">
    <property type="entry name" value="Pyrimidine nucleoside phosphorylase-like, C-terminal domain"/>
    <property type="match status" value="1"/>
</dbReference>
<dbReference type="InterPro" id="IPR035902">
    <property type="entry name" value="Nuc_phospho_transferase"/>
</dbReference>
<dbReference type="PIRSF" id="PIRSF000478">
    <property type="entry name" value="TP_PyNP"/>
    <property type="match status" value="1"/>
</dbReference>
<evidence type="ECO:0000256" key="4">
    <source>
        <dbReference type="ARBA" id="ARBA00022679"/>
    </source>
</evidence>
<sequence>MSEEEEYGFNFPELIRCKRDGGQLSKQDIRALVRGVSSGSIQEGQLGAMLMAIWQKGMAAEETVALTEEMMHSGEVLRWPKAWEGLVVDKHSTGGVGDKVSLPLAPALAACGCKVPMISGRGLAHTGGTLDKLESIPGFSVSQPVEKIREILVDVGCCIVGQTETLVPADRVMYALRDATSTVDSLPLITGSILSKKGAEGLNALVLDVKFGKAALYKDLSSARQLAQSMVTVGNSMGIRTGAVLSRMDAPIGRMVGNTLEVCEALDCLKGCGPDDLRELVISLGGYLLWMSGRAASLAHGQEALAEVLSNGAALQKFQAMLQAQGVPAHVAQSLCSAQCDYFLHLRPAEHKTELTAQSDGTVVDVDGMVLAEVLHKLGAGRTKAGEPINYSVGAELLVTLGQKVKKGEPWLRIHYDWPALDAQLHSDLQAAVLIGTADSYHANPRVAEFILPQ</sequence>
<dbReference type="Pfam" id="PF00591">
    <property type="entry name" value="Glycos_transf_3"/>
    <property type="match status" value="1"/>
</dbReference>
<dbReference type="FunFam" id="3.40.1030.10:FF:000003">
    <property type="entry name" value="Pyrimidine-nucleoside phosphorylase"/>
    <property type="match status" value="1"/>
</dbReference>
<protein>
    <recommendedName>
        <fullName evidence="5">Thymidine phosphorylase</fullName>
        <shortName evidence="5">TP</shortName>
        <ecNumber evidence="5">2.4.2.4</ecNumber>
    </recommendedName>
    <alternativeName>
        <fullName evidence="5">TdRPase</fullName>
    </alternativeName>
</protein>
<dbReference type="InterPro" id="IPR000312">
    <property type="entry name" value="Glycosyl_Trfase_fam3"/>
</dbReference>
<gene>
    <name evidence="7" type="ORF">ACEWY4_002191</name>
</gene>
<keyword evidence="8" id="KW-1185">Reference proteome</keyword>
<dbReference type="NCBIfam" id="NF004490">
    <property type="entry name" value="PRK05820.1"/>
    <property type="match status" value="1"/>
</dbReference>
<dbReference type="Pfam" id="PF07831">
    <property type="entry name" value="PYNP_C"/>
    <property type="match status" value="1"/>
</dbReference>
<feature type="domain" description="Pyrimidine nucleoside phosphorylase C-terminal" evidence="6">
    <location>
        <begin position="362"/>
        <end position="436"/>
    </location>
</feature>
<dbReference type="InterPro" id="IPR018090">
    <property type="entry name" value="Pyrmidine_PPas_bac/euk"/>
</dbReference>
<dbReference type="SUPFAM" id="SSF47648">
    <property type="entry name" value="Nucleoside phosphorylase/phosphoribosyltransferase N-terminal domain"/>
    <property type="match status" value="1"/>
</dbReference>
<reference evidence="7 8" key="1">
    <citation type="submission" date="2024-09" db="EMBL/GenBank/DDBJ databases">
        <title>A chromosome-level genome assembly of Gray's grenadier anchovy, Coilia grayii.</title>
        <authorList>
            <person name="Fu Z."/>
        </authorList>
    </citation>
    <scope>NUCLEOTIDE SEQUENCE [LARGE SCALE GENOMIC DNA]</scope>
    <source>
        <strain evidence="7">G4</strain>
        <tissue evidence="7">Muscle</tissue>
    </source>
</reference>
<dbReference type="Gene3D" id="1.20.970.10">
    <property type="entry name" value="Transferase, Pyrimidine Nucleoside Phosphorylase, Chain C"/>
    <property type="match status" value="1"/>
</dbReference>
<dbReference type="PANTHER" id="PTHR10515">
    <property type="entry name" value="THYMIDINE PHOSPHORYLASE"/>
    <property type="match status" value="1"/>
</dbReference>
<dbReference type="Gene3D" id="3.40.1030.10">
    <property type="entry name" value="Nucleoside phosphorylase/phosphoribosyltransferase catalytic domain"/>
    <property type="match status" value="1"/>
</dbReference>
<accession>A0ABD1KWC4</accession>
<dbReference type="Proteomes" id="UP001591681">
    <property type="component" value="Unassembled WGS sequence"/>
</dbReference>
<dbReference type="SMART" id="SM00941">
    <property type="entry name" value="PYNP_C"/>
    <property type="match status" value="1"/>
</dbReference>
<comment type="function">
    <text evidence="5">Catalyzes the reversible phosphorolysis of thymidine. The produced molecules are then utilized as carbon and energy sources or in the rescue of pyrimidine bases for nucleotide synthesis.</text>
</comment>
<evidence type="ECO:0000256" key="3">
    <source>
        <dbReference type="ARBA" id="ARBA00022676"/>
    </source>
</evidence>
<dbReference type="AlphaFoldDB" id="A0ABD1KWC4"/>
<evidence type="ECO:0000256" key="2">
    <source>
        <dbReference type="ARBA" id="ARBA00011738"/>
    </source>
</evidence>
<dbReference type="NCBIfam" id="TIGR02644">
    <property type="entry name" value="Y_phosphoryl"/>
    <property type="match status" value="1"/>
</dbReference>
<dbReference type="InterPro" id="IPR013102">
    <property type="entry name" value="PYNP_C"/>
</dbReference>
<comment type="caution">
    <text evidence="7">The sequence shown here is derived from an EMBL/GenBank/DDBJ whole genome shotgun (WGS) entry which is preliminary data.</text>
</comment>
<name>A0ABD1KWC4_9TELE</name>
<organism evidence="7 8">
    <name type="scientific">Coilia grayii</name>
    <name type="common">Gray's grenadier anchovy</name>
    <dbReference type="NCBI Taxonomy" id="363190"/>
    <lineage>
        <taxon>Eukaryota</taxon>
        <taxon>Metazoa</taxon>
        <taxon>Chordata</taxon>
        <taxon>Craniata</taxon>
        <taxon>Vertebrata</taxon>
        <taxon>Euteleostomi</taxon>
        <taxon>Actinopterygii</taxon>
        <taxon>Neopterygii</taxon>
        <taxon>Teleostei</taxon>
        <taxon>Clupei</taxon>
        <taxon>Clupeiformes</taxon>
        <taxon>Clupeoidei</taxon>
        <taxon>Engraulidae</taxon>
        <taxon>Coilinae</taxon>
        <taxon>Coilia</taxon>
    </lineage>
</organism>
<dbReference type="InterPro" id="IPR036320">
    <property type="entry name" value="Glycosyl_Trfase_fam3_N_dom_sf"/>
</dbReference>
<comment type="pathway">
    <text evidence="5">Pyrimidine metabolism; dTMP biosynthesis via salvage pathway; dTMP from thymine: step 1/2.</text>
</comment>
<dbReference type="InterPro" id="IPR000053">
    <property type="entry name" value="Thymidine/pyrmidine_PPase"/>
</dbReference>
<comment type="similarity">
    <text evidence="1 5">Belongs to the thymidine/pyrimidine-nucleoside phosphorylase family.</text>
</comment>
<dbReference type="SUPFAM" id="SSF54680">
    <property type="entry name" value="Pyrimidine nucleoside phosphorylase C-terminal domain"/>
    <property type="match status" value="1"/>
</dbReference>
<evidence type="ECO:0000313" key="8">
    <source>
        <dbReference type="Proteomes" id="UP001591681"/>
    </source>
</evidence>
<dbReference type="GO" id="GO:0006213">
    <property type="term" value="P:pyrimidine nucleoside metabolic process"/>
    <property type="evidence" value="ECO:0007669"/>
    <property type="project" value="UniProtKB-UniRule"/>
</dbReference>
<comment type="catalytic activity">
    <reaction evidence="5">
        <text>thymidine + phosphate = 2-deoxy-alpha-D-ribose 1-phosphate + thymine</text>
        <dbReference type="Rhea" id="RHEA:16037"/>
        <dbReference type="ChEBI" id="CHEBI:17748"/>
        <dbReference type="ChEBI" id="CHEBI:17821"/>
        <dbReference type="ChEBI" id="CHEBI:43474"/>
        <dbReference type="ChEBI" id="CHEBI:57259"/>
        <dbReference type="EC" id="2.4.2.4"/>
    </reaction>
</comment>
<evidence type="ECO:0000256" key="1">
    <source>
        <dbReference type="ARBA" id="ARBA00006915"/>
    </source>
</evidence>
<dbReference type="InterPro" id="IPR017872">
    <property type="entry name" value="Pyrmidine_PPase_CS"/>
</dbReference>
<dbReference type="Pfam" id="PF02885">
    <property type="entry name" value="Glycos_trans_3N"/>
    <property type="match status" value="1"/>
</dbReference>
<dbReference type="SUPFAM" id="SSF52418">
    <property type="entry name" value="Nucleoside phosphorylase/phosphoribosyltransferase catalytic domain"/>
    <property type="match status" value="1"/>
</dbReference>
<evidence type="ECO:0000259" key="6">
    <source>
        <dbReference type="SMART" id="SM00941"/>
    </source>
</evidence>
<dbReference type="PROSITE" id="PS00647">
    <property type="entry name" value="THYMID_PHOSPHORYLASE"/>
    <property type="match status" value="1"/>
</dbReference>
<dbReference type="GO" id="GO:0009032">
    <property type="term" value="F:thymidine phosphorylase activity"/>
    <property type="evidence" value="ECO:0007669"/>
    <property type="project" value="UniProtKB-UniRule"/>
</dbReference>